<dbReference type="Gene3D" id="3.20.20.70">
    <property type="entry name" value="Aldolase class I"/>
    <property type="match status" value="1"/>
</dbReference>
<keyword evidence="2 7" id="KW-0963">Cytoplasm</keyword>
<dbReference type="FunFam" id="3.20.20.70:FF:000044">
    <property type="entry name" value="Deoxyribose-phosphate aldolase"/>
    <property type="match status" value="1"/>
</dbReference>
<dbReference type="InterPro" id="IPR002915">
    <property type="entry name" value="DeoC/FbaB/LacD_aldolase"/>
</dbReference>
<gene>
    <name evidence="8" type="primary">deoC1</name>
    <name evidence="7" type="synonym">deoC</name>
    <name evidence="8" type="ORF">Pla133_01100</name>
</gene>
<dbReference type="NCBIfam" id="TIGR00126">
    <property type="entry name" value="deoC"/>
    <property type="match status" value="1"/>
</dbReference>
<keyword evidence="9" id="KW-1185">Reference proteome</keyword>
<evidence type="ECO:0000313" key="9">
    <source>
        <dbReference type="Proteomes" id="UP000316921"/>
    </source>
</evidence>
<organism evidence="8 9">
    <name type="scientific">Engelhardtia mirabilis</name>
    <dbReference type="NCBI Taxonomy" id="2528011"/>
    <lineage>
        <taxon>Bacteria</taxon>
        <taxon>Pseudomonadati</taxon>
        <taxon>Planctomycetota</taxon>
        <taxon>Planctomycetia</taxon>
        <taxon>Planctomycetia incertae sedis</taxon>
        <taxon>Engelhardtia</taxon>
    </lineage>
</organism>
<feature type="active site" description="Proton donor/acceptor" evidence="7">
    <location>
        <position position="160"/>
    </location>
</feature>
<dbReference type="CDD" id="cd00959">
    <property type="entry name" value="DeoC"/>
    <property type="match status" value="1"/>
</dbReference>
<dbReference type="InterPro" id="IPR013785">
    <property type="entry name" value="Aldolase_TIM"/>
</dbReference>
<comment type="function">
    <text evidence="6 7">Catalyzes a reversible aldol reaction between acetaldehyde and D-glyceraldehyde 3-phosphate to generate 2-deoxy-D-ribose 5-phosphate.</text>
</comment>
<evidence type="ECO:0000256" key="2">
    <source>
        <dbReference type="ARBA" id="ARBA00022490"/>
    </source>
</evidence>
<dbReference type="HAMAP" id="MF_00114">
    <property type="entry name" value="DeoC_type1"/>
    <property type="match status" value="1"/>
</dbReference>
<keyword evidence="3 7" id="KW-0456">Lyase</keyword>
<keyword evidence="4 7" id="KW-0704">Schiff base</keyword>
<accession>A0A518BDI7</accession>
<comment type="pathway">
    <text evidence="7">Carbohydrate degradation; 2-deoxy-D-ribose 1-phosphate degradation; D-glyceraldehyde 3-phosphate and acetaldehyde from 2-deoxy-alpha-D-ribose 1-phosphate: step 2/2.</text>
</comment>
<name>A0A518BDI7_9BACT</name>
<dbReference type="PANTHER" id="PTHR10889:SF1">
    <property type="entry name" value="DEOXYRIBOSE-PHOSPHATE ALDOLASE"/>
    <property type="match status" value="1"/>
</dbReference>
<feature type="active site" description="Proton donor/acceptor" evidence="7">
    <location>
        <position position="253"/>
    </location>
</feature>
<dbReference type="Pfam" id="PF01791">
    <property type="entry name" value="DeoC"/>
    <property type="match status" value="1"/>
</dbReference>
<comment type="similarity">
    <text evidence="1 7">Belongs to the DeoC/FbaB aldolase family. DeoC type 1 subfamily.</text>
</comment>
<reference evidence="8 9" key="1">
    <citation type="submission" date="2019-02" db="EMBL/GenBank/DDBJ databases">
        <title>Deep-cultivation of Planctomycetes and their phenomic and genomic characterization uncovers novel biology.</title>
        <authorList>
            <person name="Wiegand S."/>
            <person name="Jogler M."/>
            <person name="Boedeker C."/>
            <person name="Pinto D."/>
            <person name="Vollmers J."/>
            <person name="Rivas-Marin E."/>
            <person name="Kohn T."/>
            <person name="Peeters S.H."/>
            <person name="Heuer A."/>
            <person name="Rast P."/>
            <person name="Oberbeckmann S."/>
            <person name="Bunk B."/>
            <person name="Jeske O."/>
            <person name="Meyerdierks A."/>
            <person name="Storesund J.E."/>
            <person name="Kallscheuer N."/>
            <person name="Luecker S."/>
            <person name="Lage O.M."/>
            <person name="Pohl T."/>
            <person name="Merkel B.J."/>
            <person name="Hornburger P."/>
            <person name="Mueller R.-W."/>
            <person name="Bruemmer F."/>
            <person name="Labrenz M."/>
            <person name="Spormann A.M."/>
            <person name="Op den Camp H."/>
            <person name="Overmann J."/>
            <person name="Amann R."/>
            <person name="Jetten M.S.M."/>
            <person name="Mascher T."/>
            <person name="Medema M.H."/>
            <person name="Devos D.P."/>
            <person name="Kaster A.-K."/>
            <person name="Ovreas L."/>
            <person name="Rohde M."/>
            <person name="Galperin M.Y."/>
            <person name="Jogler C."/>
        </authorList>
    </citation>
    <scope>NUCLEOTIDE SEQUENCE [LARGE SCALE GENOMIC DNA]</scope>
    <source>
        <strain evidence="8 9">Pla133</strain>
    </source>
</reference>
<dbReference type="PANTHER" id="PTHR10889">
    <property type="entry name" value="DEOXYRIBOSE-PHOSPHATE ALDOLASE"/>
    <property type="match status" value="1"/>
</dbReference>
<evidence type="ECO:0000256" key="6">
    <source>
        <dbReference type="ARBA" id="ARBA00056337"/>
    </source>
</evidence>
<evidence type="ECO:0000256" key="7">
    <source>
        <dbReference type="HAMAP-Rule" id="MF_00114"/>
    </source>
</evidence>
<dbReference type="GO" id="GO:0009264">
    <property type="term" value="P:deoxyribonucleotide catabolic process"/>
    <property type="evidence" value="ECO:0007669"/>
    <property type="project" value="UniProtKB-UniRule"/>
</dbReference>
<sequence>MTPPARTQPTPEELERLLLEVGRQILDRGVGAAAPWGCTTLSVQLCPDNLQHVIDAGACRVGATPAGLGDVGSLGRYIDHTLLKADATLAEIDALCAEARAHHFASVCVNGIHVRRCAELLAGSGVAVCTVVGFPLGSTVPEVKAFEARRAIEDGACEVDMVLCVGALKSGDDAYVQADIAAVAEVCHELGAKLKVILETCLLTDDEKRRACQAAKAARADFVKTSTGFSTGGATVEDVALMRATVGPVMGVKASGGVRDTESAEKMIAAGATRLGASASVAIVRGGESSGGGY</sequence>
<evidence type="ECO:0000256" key="5">
    <source>
        <dbReference type="ARBA" id="ARBA00048791"/>
    </source>
</evidence>
<dbReference type="GO" id="GO:0005737">
    <property type="term" value="C:cytoplasm"/>
    <property type="evidence" value="ECO:0007669"/>
    <property type="project" value="UniProtKB-SubCell"/>
</dbReference>
<dbReference type="InterPro" id="IPR011343">
    <property type="entry name" value="DeoC"/>
</dbReference>
<dbReference type="UniPathway" id="UPA00002">
    <property type="reaction ID" value="UER00468"/>
</dbReference>
<dbReference type="KEGG" id="pbap:Pla133_01100"/>
<dbReference type="EC" id="4.1.2.4" evidence="7"/>
<evidence type="ECO:0000256" key="1">
    <source>
        <dbReference type="ARBA" id="ARBA00010936"/>
    </source>
</evidence>
<dbReference type="SUPFAM" id="SSF51569">
    <property type="entry name" value="Aldolase"/>
    <property type="match status" value="1"/>
</dbReference>
<comment type="subcellular location">
    <subcellularLocation>
        <location evidence="7">Cytoplasm</location>
    </subcellularLocation>
</comment>
<dbReference type="Proteomes" id="UP000316921">
    <property type="component" value="Chromosome"/>
</dbReference>
<dbReference type="GO" id="GO:0006018">
    <property type="term" value="P:2-deoxyribose 1-phosphate catabolic process"/>
    <property type="evidence" value="ECO:0007669"/>
    <property type="project" value="UniProtKB-UniRule"/>
</dbReference>
<proteinExistence type="inferred from homology"/>
<dbReference type="SMART" id="SM01133">
    <property type="entry name" value="DeoC"/>
    <property type="match status" value="1"/>
</dbReference>
<dbReference type="EMBL" id="CP036287">
    <property type="protein sequence ID" value="QDU65047.1"/>
    <property type="molecule type" value="Genomic_DNA"/>
</dbReference>
<dbReference type="InterPro" id="IPR028581">
    <property type="entry name" value="DeoC_typeI"/>
</dbReference>
<feature type="active site" description="Schiff-base intermediate with acetaldehyde" evidence="7">
    <location>
        <position position="224"/>
    </location>
</feature>
<dbReference type="GO" id="GO:0016052">
    <property type="term" value="P:carbohydrate catabolic process"/>
    <property type="evidence" value="ECO:0007669"/>
    <property type="project" value="TreeGrafter"/>
</dbReference>
<evidence type="ECO:0000256" key="4">
    <source>
        <dbReference type="ARBA" id="ARBA00023270"/>
    </source>
</evidence>
<evidence type="ECO:0000256" key="3">
    <source>
        <dbReference type="ARBA" id="ARBA00023239"/>
    </source>
</evidence>
<comment type="catalytic activity">
    <reaction evidence="5 7">
        <text>2-deoxy-D-ribose 5-phosphate = D-glyceraldehyde 3-phosphate + acetaldehyde</text>
        <dbReference type="Rhea" id="RHEA:12821"/>
        <dbReference type="ChEBI" id="CHEBI:15343"/>
        <dbReference type="ChEBI" id="CHEBI:59776"/>
        <dbReference type="ChEBI" id="CHEBI:62877"/>
        <dbReference type="EC" id="4.1.2.4"/>
    </reaction>
</comment>
<evidence type="ECO:0000313" key="8">
    <source>
        <dbReference type="EMBL" id="QDU65047.1"/>
    </source>
</evidence>
<dbReference type="GO" id="GO:0004139">
    <property type="term" value="F:deoxyribose-phosphate aldolase activity"/>
    <property type="evidence" value="ECO:0007669"/>
    <property type="project" value="UniProtKB-UniRule"/>
</dbReference>
<protein>
    <recommendedName>
        <fullName evidence="7">Deoxyribose-phosphate aldolase</fullName>
        <shortName evidence="7">DERA</shortName>
        <ecNumber evidence="7">4.1.2.4</ecNumber>
    </recommendedName>
    <alternativeName>
        <fullName evidence="7">2-deoxy-D-ribose 5-phosphate aldolase</fullName>
    </alternativeName>
    <alternativeName>
        <fullName evidence="7">Phosphodeoxyriboaldolase</fullName>
        <shortName evidence="7">Deoxyriboaldolase</shortName>
    </alternativeName>
</protein>
<dbReference type="AlphaFoldDB" id="A0A518BDI7"/>